<dbReference type="Gene3D" id="3.10.100.10">
    <property type="entry name" value="Mannose-Binding Protein A, subunit A"/>
    <property type="match status" value="1"/>
</dbReference>
<protein>
    <recommendedName>
        <fullName evidence="1">C-type lectin domain-containing protein</fullName>
    </recommendedName>
</protein>
<dbReference type="CDD" id="cd00037">
    <property type="entry name" value="CLECT"/>
    <property type="match status" value="1"/>
</dbReference>
<keyword evidence="3" id="KW-1185">Reference proteome</keyword>
<dbReference type="SMART" id="SM00034">
    <property type="entry name" value="CLECT"/>
    <property type="match status" value="1"/>
</dbReference>
<dbReference type="EMBL" id="OC916869">
    <property type="protein sequence ID" value="CAD7645490.1"/>
    <property type="molecule type" value="Genomic_DNA"/>
</dbReference>
<proteinExistence type="predicted"/>
<evidence type="ECO:0000313" key="2">
    <source>
        <dbReference type="EMBL" id="CAD7645490.1"/>
    </source>
</evidence>
<dbReference type="Proteomes" id="UP000728032">
    <property type="component" value="Unassembled WGS sequence"/>
</dbReference>
<dbReference type="EMBL" id="CAJPVJ010002044">
    <property type="protein sequence ID" value="CAG2165697.1"/>
    <property type="molecule type" value="Genomic_DNA"/>
</dbReference>
<dbReference type="PROSITE" id="PS50041">
    <property type="entry name" value="C_TYPE_LECTIN_2"/>
    <property type="match status" value="1"/>
</dbReference>
<dbReference type="InterPro" id="IPR016186">
    <property type="entry name" value="C-type_lectin-like/link_sf"/>
</dbReference>
<gene>
    <name evidence="2" type="ORF">ONB1V03_LOCUS5235</name>
</gene>
<evidence type="ECO:0000259" key="1">
    <source>
        <dbReference type="PROSITE" id="PS50041"/>
    </source>
</evidence>
<feature type="domain" description="C-type lectin" evidence="1">
    <location>
        <begin position="94"/>
        <end position="186"/>
    </location>
</feature>
<dbReference type="SUPFAM" id="SSF56436">
    <property type="entry name" value="C-type lectin-like"/>
    <property type="match status" value="1"/>
</dbReference>
<dbReference type="AlphaFoldDB" id="A0A7R9LPH7"/>
<evidence type="ECO:0000313" key="3">
    <source>
        <dbReference type="Proteomes" id="UP000728032"/>
    </source>
</evidence>
<dbReference type="InterPro" id="IPR016187">
    <property type="entry name" value="CTDL_fold"/>
</dbReference>
<sequence>MQKSQIYLDLKYDSGAKTYQWADNTDVSQYRHFDDKAKLDGSLKYVTVPTGNDFKMTWMTTNDQQENLIVCQKNPVTLDLHEAPTCPKGWTVLPSGKCYYNTRIIAESVNEAAQFCHSFDTNSTLLVIHNKAEWDELGNLFKNVPDLLNVYIALKWDGSQYKWDDSTGIEHYHHWNDTAKIDPDKWIYK</sequence>
<dbReference type="InterPro" id="IPR001304">
    <property type="entry name" value="C-type_lectin-like"/>
</dbReference>
<organism evidence="2">
    <name type="scientific">Oppiella nova</name>
    <dbReference type="NCBI Taxonomy" id="334625"/>
    <lineage>
        <taxon>Eukaryota</taxon>
        <taxon>Metazoa</taxon>
        <taxon>Ecdysozoa</taxon>
        <taxon>Arthropoda</taxon>
        <taxon>Chelicerata</taxon>
        <taxon>Arachnida</taxon>
        <taxon>Acari</taxon>
        <taxon>Acariformes</taxon>
        <taxon>Sarcoptiformes</taxon>
        <taxon>Oribatida</taxon>
        <taxon>Brachypylina</taxon>
        <taxon>Oppioidea</taxon>
        <taxon>Oppiidae</taxon>
        <taxon>Oppiella</taxon>
    </lineage>
</organism>
<name>A0A7R9LPH7_9ACAR</name>
<accession>A0A7R9LPH7</accession>
<reference evidence="2" key="1">
    <citation type="submission" date="2020-11" db="EMBL/GenBank/DDBJ databases">
        <authorList>
            <person name="Tran Van P."/>
        </authorList>
    </citation>
    <scope>NUCLEOTIDE SEQUENCE</scope>
</reference>